<accession>A0A6P4ZU91</accession>
<dbReference type="RefSeq" id="XP_019634517.1">
    <property type="nucleotide sequence ID" value="XM_019778958.1"/>
</dbReference>
<gene>
    <name evidence="3" type="primary">LOC109477615</name>
</gene>
<proteinExistence type="predicted"/>
<dbReference type="AlphaFoldDB" id="A0A6P4ZU91"/>
<keyword evidence="1" id="KW-0732">Signal</keyword>
<feature type="signal peptide" evidence="1">
    <location>
        <begin position="1"/>
        <end position="28"/>
    </location>
</feature>
<organism evidence="2 3">
    <name type="scientific">Branchiostoma belcheri</name>
    <name type="common">Amphioxus</name>
    <dbReference type="NCBI Taxonomy" id="7741"/>
    <lineage>
        <taxon>Eukaryota</taxon>
        <taxon>Metazoa</taxon>
        <taxon>Chordata</taxon>
        <taxon>Cephalochordata</taxon>
        <taxon>Leptocardii</taxon>
        <taxon>Amphioxiformes</taxon>
        <taxon>Branchiostomatidae</taxon>
        <taxon>Branchiostoma</taxon>
    </lineage>
</organism>
<feature type="chain" id="PRO_5027990591" evidence="1">
    <location>
        <begin position="29"/>
        <end position="113"/>
    </location>
</feature>
<sequence>MSVAKLVLCGAVCLLAVLCLAAVGGAQEQDLEAYMQRTRRAYFSKKDGSDSISVSDCLSLCDLGYQSCMESCTHNPSCPLLGCLFKKHYCNKTCYARVSRRGAPQDDALMQFD</sequence>
<dbReference type="GeneID" id="109477615"/>
<protein>
    <submittedName>
        <fullName evidence="3">Uncharacterized protein LOC109477615</fullName>
    </submittedName>
</protein>
<keyword evidence="2" id="KW-1185">Reference proteome</keyword>
<evidence type="ECO:0000313" key="2">
    <source>
        <dbReference type="Proteomes" id="UP000515135"/>
    </source>
</evidence>
<dbReference type="KEGG" id="bbel:109477615"/>
<dbReference type="OrthoDB" id="10040694at2759"/>
<dbReference type="Proteomes" id="UP000515135">
    <property type="component" value="Unplaced"/>
</dbReference>
<evidence type="ECO:0000256" key="1">
    <source>
        <dbReference type="SAM" id="SignalP"/>
    </source>
</evidence>
<evidence type="ECO:0000313" key="3">
    <source>
        <dbReference type="RefSeq" id="XP_019634517.1"/>
    </source>
</evidence>
<reference evidence="3" key="1">
    <citation type="submission" date="2025-08" db="UniProtKB">
        <authorList>
            <consortium name="RefSeq"/>
        </authorList>
    </citation>
    <scope>IDENTIFICATION</scope>
    <source>
        <tissue evidence="3">Gonad</tissue>
    </source>
</reference>
<name>A0A6P4ZU91_BRABE</name>